<evidence type="ECO:0000256" key="1">
    <source>
        <dbReference type="SAM" id="Phobius"/>
    </source>
</evidence>
<keyword evidence="1" id="KW-0812">Transmembrane</keyword>
<protein>
    <submittedName>
        <fullName evidence="2">Uncharacterized protein</fullName>
    </submittedName>
</protein>
<accession>A0ABZ0SJR7</accession>
<proteinExistence type="predicted"/>
<feature type="transmembrane region" description="Helical" evidence="1">
    <location>
        <begin position="60"/>
        <end position="83"/>
    </location>
</feature>
<feature type="transmembrane region" description="Helical" evidence="1">
    <location>
        <begin position="89"/>
        <end position="113"/>
    </location>
</feature>
<dbReference type="RefSeq" id="WP_320942350.1">
    <property type="nucleotide sequence ID" value="NZ_BAABEU010000003.1"/>
</dbReference>
<evidence type="ECO:0000313" key="3">
    <source>
        <dbReference type="Proteomes" id="UP001323798"/>
    </source>
</evidence>
<keyword evidence="1" id="KW-1133">Transmembrane helix</keyword>
<gene>
    <name evidence="2" type="ORF">SM116_18040</name>
</gene>
<organism evidence="2 3">
    <name type="scientific">Microbacterium rhizosphaerae</name>
    <dbReference type="NCBI Taxonomy" id="1678237"/>
    <lineage>
        <taxon>Bacteria</taxon>
        <taxon>Bacillati</taxon>
        <taxon>Actinomycetota</taxon>
        <taxon>Actinomycetes</taxon>
        <taxon>Micrococcales</taxon>
        <taxon>Microbacteriaceae</taxon>
        <taxon>Microbacterium</taxon>
    </lineage>
</organism>
<keyword evidence="3" id="KW-1185">Reference proteome</keyword>
<dbReference type="EMBL" id="CP139368">
    <property type="protein sequence ID" value="WPR89636.1"/>
    <property type="molecule type" value="Genomic_DNA"/>
</dbReference>
<evidence type="ECO:0000313" key="2">
    <source>
        <dbReference type="EMBL" id="WPR89636.1"/>
    </source>
</evidence>
<dbReference type="Proteomes" id="UP001323798">
    <property type="component" value="Chromosome"/>
</dbReference>
<feature type="transmembrane region" description="Helical" evidence="1">
    <location>
        <begin position="36"/>
        <end position="53"/>
    </location>
</feature>
<sequence>MTDSRVRTPRSTWAAAVVIVIAIGLFLGWLCARVVFVGSWWALLPWAVAGLLIGWFSPGWLFATIAGAVYGVVLSETFLIAGYEGSAPLGSVVVFFAVLGLVGALCGAVGALAGHGIHRLFARG</sequence>
<feature type="transmembrane region" description="Helical" evidence="1">
    <location>
        <begin position="12"/>
        <end position="30"/>
    </location>
</feature>
<reference evidence="2 3" key="1">
    <citation type="submission" date="2023-11" db="EMBL/GenBank/DDBJ databases">
        <title>Genome sequence of Microbacterium rhizosphaerae KACC 19337.</title>
        <authorList>
            <person name="Choi H."/>
            <person name="Kim S."/>
            <person name="Kim Y."/>
            <person name="Kwon S.-W."/>
            <person name="Heo J."/>
        </authorList>
    </citation>
    <scope>NUCLEOTIDE SEQUENCE [LARGE SCALE GENOMIC DNA]</scope>
    <source>
        <strain evidence="2 3">KACC 19337</strain>
    </source>
</reference>
<name>A0ABZ0SJR7_9MICO</name>
<keyword evidence="1" id="KW-0472">Membrane</keyword>